<proteinExistence type="predicted"/>
<dbReference type="Gene3D" id="3.40.50.10140">
    <property type="entry name" value="Toll/interleukin-1 receptor homology (TIR) domain"/>
    <property type="match status" value="1"/>
</dbReference>
<evidence type="ECO:0000313" key="3">
    <source>
        <dbReference type="Proteomes" id="UP001339911"/>
    </source>
</evidence>
<name>A0ABU7SEZ1_9ACTN</name>
<sequence length="370" mass="41013">MTQEDRWDFFIAYAPADRAAAEELYDLLSPPFRVFLDHRSLPPGDQSQTVGGGDRDSRLSAARRRASVTLVLVSGGTDGAYQPSAGPAGVVEPAGGEDGRQLVVPILLDGTATAAGPAHGLPFEQAVPVTATGGLRQVAERLGSTLRHRLALPPDELLRRYEERTPVERAVRLVPRDGFDPAGRLGLESRKYVFVGDYEEQRHRTLRQILANLWIGDAFEHVANSNGPWLALTLELDELNRRKMDLLPATWKAAFRILSDPTRAGCFEATDEERTLLGLPPRNYYSGDQQAWYSSCTTRERRYTPWGPDYFIREVLGISWLCFTGTGITQGARRSSGLPSRVFFVRNLPLHGIDYRIQDLGVPDDGVVLD</sequence>
<reference evidence="2 3" key="1">
    <citation type="submission" date="2024-01" db="EMBL/GenBank/DDBJ databases">
        <title>Genome insights into Plantactinospora veratri sp. nov.</title>
        <authorList>
            <person name="Wang L."/>
        </authorList>
    </citation>
    <scope>NUCLEOTIDE SEQUENCE [LARGE SCALE GENOMIC DNA]</scope>
    <source>
        <strain evidence="2 3">NEAU-FHS4</strain>
    </source>
</reference>
<keyword evidence="3" id="KW-1185">Reference proteome</keyword>
<evidence type="ECO:0000313" key="2">
    <source>
        <dbReference type="EMBL" id="MEE6308518.1"/>
    </source>
</evidence>
<gene>
    <name evidence="2" type="ORF">V1634_16950</name>
</gene>
<accession>A0ABU7SEZ1</accession>
<feature type="region of interest" description="Disordered" evidence="1">
    <location>
        <begin position="39"/>
        <end position="60"/>
    </location>
</feature>
<dbReference type="Proteomes" id="UP001339911">
    <property type="component" value="Unassembled WGS sequence"/>
</dbReference>
<evidence type="ECO:0008006" key="4">
    <source>
        <dbReference type="Google" id="ProtNLM"/>
    </source>
</evidence>
<dbReference type="RefSeq" id="WP_331208799.1">
    <property type="nucleotide sequence ID" value="NZ_JAZGQL010000012.1"/>
</dbReference>
<dbReference type="EMBL" id="JAZGQL010000012">
    <property type="protein sequence ID" value="MEE6308518.1"/>
    <property type="molecule type" value="Genomic_DNA"/>
</dbReference>
<protein>
    <recommendedName>
        <fullName evidence="4">TIR domain-containing protein</fullName>
    </recommendedName>
</protein>
<comment type="caution">
    <text evidence="2">The sequence shown here is derived from an EMBL/GenBank/DDBJ whole genome shotgun (WGS) entry which is preliminary data.</text>
</comment>
<evidence type="ECO:0000256" key="1">
    <source>
        <dbReference type="SAM" id="MobiDB-lite"/>
    </source>
</evidence>
<dbReference type="SUPFAM" id="SSF52200">
    <property type="entry name" value="Toll/Interleukin receptor TIR domain"/>
    <property type="match status" value="1"/>
</dbReference>
<dbReference type="InterPro" id="IPR035897">
    <property type="entry name" value="Toll_tir_struct_dom_sf"/>
</dbReference>
<organism evidence="2 3">
    <name type="scientific">Plantactinospora veratri</name>
    <dbReference type="NCBI Taxonomy" id="1436122"/>
    <lineage>
        <taxon>Bacteria</taxon>
        <taxon>Bacillati</taxon>
        <taxon>Actinomycetota</taxon>
        <taxon>Actinomycetes</taxon>
        <taxon>Micromonosporales</taxon>
        <taxon>Micromonosporaceae</taxon>
        <taxon>Plantactinospora</taxon>
    </lineage>
</organism>